<dbReference type="GeneID" id="25284910"/>
<dbReference type="HOGENOM" id="CLU_039952_1_2_1"/>
<evidence type="ECO:0000256" key="1">
    <source>
        <dbReference type="SAM" id="MobiDB-lite"/>
    </source>
</evidence>
<sequence>MSYHYGAPPAHYTKYYGDSASPYANGEYVHYAPQYTTTPKKHSRKASYNPSPRVGGWYSPAGSPPPWYEANVQYAAPREDIYVSEATGKPRKNEGYHTFPSSRYHTRSSSRKQNQPIYVYTDGAEYAEMPATYIVREPQSSKSKHTRKPSTDSKFYYAQGQIIEEQPKRSRARRSSTTATTPQKPTHRSRPSQSKPIPQATEKDAAREGIPAGYSVKHWDPTEIPIILLGSVFDANSLGKWVYDWTVFHHGASTPMADMAGELWLLLIKLAGKMKRAEECVGRIRNTDKQETVEDFIVSGQRLLEKFKALLKECEQYMLKAAKRDGTKTMGKKAGTEFVDSIFGRDRYLESTEKIMNQIRLWNMRFDVNCEESLRKPSAA</sequence>
<proteinExistence type="predicted"/>
<name>A0A072P3C6_9EURO</name>
<keyword evidence="3" id="KW-1185">Reference proteome</keyword>
<evidence type="ECO:0008006" key="4">
    <source>
        <dbReference type="Google" id="ProtNLM"/>
    </source>
</evidence>
<feature type="region of interest" description="Disordered" evidence="1">
    <location>
        <begin position="86"/>
        <end position="116"/>
    </location>
</feature>
<evidence type="ECO:0000313" key="3">
    <source>
        <dbReference type="Proteomes" id="UP000027920"/>
    </source>
</evidence>
<accession>A0A072P3C6</accession>
<dbReference type="RefSeq" id="XP_013256797.1">
    <property type="nucleotide sequence ID" value="XM_013401343.1"/>
</dbReference>
<dbReference type="VEuPathDB" id="FungiDB:A1O9_10003"/>
<feature type="region of interest" description="Disordered" evidence="1">
    <location>
        <begin position="136"/>
        <end position="207"/>
    </location>
</feature>
<dbReference type="EMBL" id="AMGV01000011">
    <property type="protein sequence ID" value="KEF54207.1"/>
    <property type="molecule type" value="Genomic_DNA"/>
</dbReference>
<organism evidence="2 3">
    <name type="scientific">Exophiala aquamarina CBS 119918</name>
    <dbReference type="NCBI Taxonomy" id="1182545"/>
    <lineage>
        <taxon>Eukaryota</taxon>
        <taxon>Fungi</taxon>
        <taxon>Dikarya</taxon>
        <taxon>Ascomycota</taxon>
        <taxon>Pezizomycotina</taxon>
        <taxon>Eurotiomycetes</taxon>
        <taxon>Chaetothyriomycetidae</taxon>
        <taxon>Chaetothyriales</taxon>
        <taxon>Herpotrichiellaceae</taxon>
        <taxon>Exophiala</taxon>
    </lineage>
</organism>
<dbReference type="AlphaFoldDB" id="A0A072P3C6"/>
<comment type="caution">
    <text evidence="2">The sequence shown here is derived from an EMBL/GenBank/DDBJ whole genome shotgun (WGS) entry which is preliminary data.</text>
</comment>
<gene>
    <name evidence="2" type="ORF">A1O9_10003</name>
</gene>
<dbReference type="Proteomes" id="UP000027920">
    <property type="component" value="Unassembled WGS sequence"/>
</dbReference>
<protein>
    <recommendedName>
        <fullName evidence="4">Vegetative cell wall protein gp1</fullName>
    </recommendedName>
</protein>
<dbReference type="OrthoDB" id="5398854at2759"/>
<dbReference type="STRING" id="1182545.A0A072P3C6"/>
<reference evidence="2 3" key="1">
    <citation type="submission" date="2013-03" db="EMBL/GenBank/DDBJ databases">
        <title>The Genome Sequence of Exophiala aquamarina CBS 119918.</title>
        <authorList>
            <consortium name="The Broad Institute Genomics Platform"/>
            <person name="Cuomo C."/>
            <person name="de Hoog S."/>
            <person name="Gorbushina A."/>
            <person name="Walker B."/>
            <person name="Young S.K."/>
            <person name="Zeng Q."/>
            <person name="Gargeya S."/>
            <person name="Fitzgerald M."/>
            <person name="Haas B."/>
            <person name="Abouelleil A."/>
            <person name="Allen A.W."/>
            <person name="Alvarado L."/>
            <person name="Arachchi H.M."/>
            <person name="Berlin A.M."/>
            <person name="Chapman S.B."/>
            <person name="Gainer-Dewar J."/>
            <person name="Goldberg J."/>
            <person name="Griggs A."/>
            <person name="Gujja S."/>
            <person name="Hansen M."/>
            <person name="Howarth C."/>
            <person name="Imamovic A."/>
            <person name="Ireland A."/>
            <person name="Larimer J."/>
            <person name="McCowan C."/>
            <person name="Murphy C."/>
            <person name="Pearson M."/>
            <person name="Poon T.W."/>
            <person name="Priest M."/>
            <person name="Roberts A."/>
            <person name="Saif S."/>
            <person name="Shea T."/>
            <person name="Sisk P."/>
            <person name="Sykes S."/>
            <person name="Wortman J."/>
            <person name="Nusbaum C."/>
            <person name="Birren B."/>
        </authorList>
    </citation>
    <scope>NUCLEOTIDE SEQUENCE [LARGE SCALE GENOMIC DNA]</scope>
    <source>
        <strain evidence="2 3">CBS 119918</strain>
    </source>
</reference>
<evidence type="ECO:0000313" key="2">
    <source>
        <dbReference type="EMBL" id="KEF54207.1"/>
    </source>
</evidence>